<dbReference type="STRING" id="526227.Mesil_1972"/>
<reference evidence="2 3" key="1">
    <citation type="journal article" date="2010" name="Stand. Genomic Sci.">
        <title>Complete genome sequence of Meiothermus silvanus type strain (VI-R2).</title>
        <authorList>
            <person name="Sikorski J."/>
            <person name="Tindall B.J."/>
            <person name="Lowry S."/>
            <person name="Lucas S."/>
            <person name="Nolan M."/>
            <person name="Copeland A."/>
            <person name="Glavina Del Rio T."/>
            <person name="Tice H."/>
            <person name="Cheng J.F."/>
            <person name="Han C."/>
            <person name="Pitluck S."/>
            <person name="Liolios K."/>
            <person name="Ivanova N."/>
            <person name="Mavromatis K."/>
            <person name="Mikhailova N."/>
            <person name="Pati A."/>
            <person name="Goodwin L."/>
            <person name="Chen A."/>
            <person name="Palaniappan K."/>
            <person name="Land M."/>
            <person name="Hauser L."/>
            <person name="Chang Y.J."/>
            <person name="Jeffries C.D."/>
            <person name="Rohde M."/>
            <person name="Goker M."/>
            <person name="Woyke T."/>
            <person name="Bristow J."/>
            <person name="Eisen J.A."/>
            <person name="Markowitz V."/>
            <person name="Hugenholtz P."/>
            <person name="Kyrpides N.C."/>
            <person name="Klenk H.P."/>
            <person name="Lapidus A."/>
        </authorList>
    </citation>
    <scope>NUCLEOTIDE SEQUENCE [LARGE SCALE GENOMIC DNA]</scope>
    <source>
        <strain evidence="3">ATCC 700542 / DSM 9946 / VI-R2</strain>
    </source>
</reference>
<keyword evidence="3" id="KW-1185">Reference proteome</keyword>
<dbReference type="eggNOG" id="COG0438">
    <property type="taxonomic scope" value="Bacteria"/>
</dbReference>
<dbReference type="CAZy" id="GT4">
    <property type="family name" value="Glycosyltransferase Family 4"/>
</dbReference>
<dbReference type="SUPFAM" id="SSF53756">
    <property type="entry name" value="UDP-Glycosyltransferase/glycogen phosphorylase"/>
    <property type="match status" value="1"/>
</dbReference>
<dbReference type="CDD" id="cd03801">
    <property type="entry name" value="GT4_PimA-like"/>
    <property type="match status" value="1"/>
</dbReference>
<protein>
    <submittedName>
        <fullName evidence="2">Glycosyl transferase group 1</fullName>
    </submittedName>
</protein>
<dbReference type="InterPro" id="IPR028098">
    <property type="entry name" value="Glyco_trans_4-like_N"/>
</dbReference>
<evidence type="ECO:0000259" key="1">
    <source>
        <dbReference type="Pfam" id="PF13439"/>
    </source>
</evidence>
<dbReference type="Pfam" id="PF13439">
    <property type="entry name" value="Glyco_transf_4"/>
    <property type="match status" value="1"/>
</dbReference>
<evidence type="ECO:0000313" key="2">
    <source>
        <dbReference type="EMBL" id="ADH63847.1"/>
    </source>
</evidence>
<dbReference type="RefSeq" id="WP_013158400.1">
    <property type="nucleotide sequence ID" value="NC_014212.1"/>
</dbReference>
<dbReference type="AlphaFoldDB" id="D7BGN1"/>
<dbReference type="GO" id="GO:0016740">
    <property type="term" value="F:transferase activity"/>
    <property type="evidence" value="ECO:0007669"/>
    <property type="project" value="UniProtKB-KW"/>
</dbReference>
<name>D7BGN1_ALLS1</name>
<dbReference type="Gene3D" id="3.40.50.2000">
    <property type="entry name" value="Glycogen Phosphorylase B"/>
    <property type="match status" value="2"/>
</dbReference>
<dbReference type="PANTHER" id="PTHR12526:SF634">
    <property type="entry name" value="BLL3361 PROTEIN"/>
    <property type="match status" value="1"/>
</dbReference>
<organism evidence="2 3">
    <name type="scientific">Allomeiothermus silvanus (strain ATCC 700542 / DSM 9946 / NBRC 106475 / NCIMB 13440 / VI-R2)</name>
    <name type="common">Thermus silvanus</name>
    <dbReference type="NCBI Taxonomy" id="526227"/>
    <lineage>
        <taxon>Bacteria</taxon>
        <taxon>Thermotogati</taxon>
        <taxon>Deinococcota</taxon>
        <taxon>Deinococci</taxon>
        <taxon>Thermales</taxon>
        <taxon>Thermaceae</taxon>
        <taxon>Allomeiothermus</taxon>
    </lineage>
</organism>
<gene>
    <name evidence="2" type="ordered locus">Mesil_1972</name>
</gene>
<feature type="domain" description="Glycosyltransferase subfamily 4-like N-terminal" evidence="1">
    <location>
        <begin position="75"/>
        <end position="166"/>
    </location>
</feature>
<keyword evidence="2" id="KW-0808">Transferase</keyword>
<dbReference type="HOGENOM" id="CLU_009583_0_3_0"/>
<evidence type="ECO:0000313" key="3">
    <source>
        <dbReference type="Proteomes" id="UP000001916"/>
    </source>
</evidence>
<dbReference type="KEGG" id="msv:Mesil_1972"/>
<dbReference type="EMBL" id="CP002042">
    <property type="protein sequence ID" value="ADH63847.1"/>
    <property type="molecule type" value="Genomic_DNA"/>
</dbReference>
<dbReference type="Pfam" id="PF13692">
    <property type="entry name" value="Glyco_trans_1_4"/>
    <property type="match status" value="1"/>
</dbReference>
<dbReference type="Proteomes" id="UP000001916">
    <property type="component" value="Chromosome"/>
</dbReference>
<dbReference type="OrthoDB" id="9811902at2"/>
<dbReference type="PANTHER" id="PTHR12526">
    <property type="entry name" value="GLYCOSYLTRANSFERASE"/>
    <property type="match status" value="1"/>
</dbReference>
<sequence>MAEVAFLTDAPRVAGSETWLLAYLPLLKHYGLEPTLYLSNRPSLDIYAQRLTEAGVALRRYERPAEVMPALCTARLRVVQAWQPHTYSWAFGHLPRPNVSVIHDQLEYHYPYGLRQLFRLGYRLSKAHALRNADAVITVSQWGEKYLRHLGLTKVFSVPNGVDVERFKPCPKRRPELRTGFGFRRFTVLVPGRMSPEKNPLASLSAARFSPDLDFVFVGDDDSSTGHVIKRLARQWKLGNVQFWGKRWDMPELYQAADAVLQPTLAENQSLVTLEAMASGLPVVSSPIPAQAELIRDGVEGLLVPPYPKALAKALGILASNPQKSGALGCAARARVLERHTLQHSVSRLAQVLLGLLEGAR</sequence>
<proteinExistence type="predicted"/>
<accession>D7BGN1</accession>